<dbReference type="AlphaFoldDB" id="A0A559MBS8"/>
<accession>A0A559MBS8</accession>
<proteinExistence type="predicted"/>
<dbReference type="Proteomes" id="UP000315522">
    <property type="component" value="Unassembled WGS sequence"/>
</dbReference>
<feature type="region of interest" description="Disordered" evidence="1">
    <location>
        <begin position="1"/>
        <end position="156"/>
    </location>
</feature>
<feature type="compositionally biased region" description="Basic and acidic residues" evidence="1">
    <location>
        <begin position="1"/>
        <end position="11"/>
    </location>
</feature>
<feature type="compositionally biased region" description="Basic and acidic residues" evidence="1">
    <location>
        <begin position="129"/>
        <end position="156"/>
    </location>
</feature>
<protein>
    <submittedName>
        <fullName evidence="2">Uncharacterized protein</fullName>
    </submittedName>
</protein>
<keyword evidence="3" id="KW-1185">Reference proteome</keyword>
<gene>
    <name evidence="2" type="ORF">LAWI1_G001582</name>
</gene>
<sequence length="435" mass="47337">MFAARDQENLVHGHQTVAASKPLNQGTRGLQPKTPGNKYPKTPLKIPLNDENAPVGFGAKSGKGKGLEMGGKNNAFVTPMGPRARAPLGQKTTNAKAKVFQTPAGPAPEKELEKTQPKQTSTRRPRKVTHAETVKLEVHGDESPLAERDVEYCPPKPKDLPYESDVFPAGCLNVNAIKPGNLMKGRYQQYHNKIDAQGRTRLERELEESYAKSANDTDERILKMLEEDWTVGDVPETFRNVRKNPAQQKPKAIVKTAEQTKKPVTNLNKAPGTIASRKAASALSVAPKATAAPPKTTKPQVNTALGFLSRQKPAPLPISNHPTVRNSVAEAASRSTLGFAKGRSASGELKKRDHGMTRSVSNLSQGSDATITPARFAQKEGKENDEWKSKLSFLSAFEVDDDELEPGLRGALPECLRKDDEDDEEFVMTLGGATE</sequence>
<feature type="compositionally biased region" description="Polar residues" evidence="1">
    <location>
        <begin position="358"/>
        <end position="370"/>
    </location>
</feature>
<organism evidence="2 3">
    <name type="scientific">Lachnellula willkommii</name>
    <dbReference type="NCBI Taxonomy" id="215461"/>
    <lineage>
        <taxon>Eukaryota</taxon>
        <taxon>Fungi</taxon>
        <taxon>Dikarya</taxon>
        <taxon>Ascomycota</taxon>
        <taxon>Pezizomycotina</taxon>
        <taxon>Leotiomycetes</taxon>
        <taxon>Helotiales</taxon>
        <taxon>Lachnaceae</taxon>
        <taxon>Lachnellula</taxon>
    </lineage>
</organism>
<comment type="caution">
    <text evidence="2">The sequence shown here is derived from an EMBL/GenBank/DDBJ whole genome shotgun (WGS) entry which is preliminary data.</text>
</comment>
<name>A0A559MBS8_9HELO</name>
<evidence type="ECO:0000313" key="2">
    <source>
        <dbReference type="EMBL" id="TVY90429.1"/>
    </source>
</evidence>
<evidence type="ECO:0000256" key="1">
    <source>
        <dbReference type="SAM" id="MobiDB-lite"/>
    </source>
</evidence>
<feature type="region of interest" description="Disordered" evidence="1">
    <location>
        <begin position="343"/>
        <end position="385"/>
    </location>
</feature>
<reference evidence="2 3" key="1">
    <citation type="submission" date="2018-05" db="EMBL/GenBank/DDBJ databases">
        <title>Genome sequencing and assembly of the regulated plant pathogen Lachnellula willkommii and related sister species for the development of diagnostic species identification markers.</title>
        <authorList>
            <person name="Giroux E."/>
            <person name="Bilodeau G."/>
        </authorList>
    </citation>
    <scope>NUCLEOTIDE SEQUENCE [LARGE SCALE GENOMIC DNA]</scope>
    <source>
        <strain evidence="2 3">CBS 172.35</strain>
    </source>
</reference>
<dbReference type="EMBL" id="QGML01000863">
    <property type="protein sequence ID" value="TVY90429.1"/>
    <property type="molecule type" value="Genomic_DNA"/>
</dbReference>
<evidence type="ECO:0000313" key="3">
    <source>
        <dbReference type="Proteomes" id="UP000315522"/>
    </source>
</evidence>